<dbReference type="Gene3D" id="3.90.1580.10">
    <property type="entry name" value="paralog of FGE (formylglycine-generating enzyme)"/>
    <property type="match status" value="1"/>
</dbReference>
<dbReference type="RefSeq" id="WP_224192851.1">
    <property type="nucleotide sequence ID" value="NZ_JAIRAU010000023.1"/>
</dbReference>
<accession>A0ABS7TS91</accession>
<evidence type="ECO:0000259" key="1">
    <source>
        <dbReference type="Pfam" id="PF03781"/>
    </source>
</evidence>
<dbReference type="InterPro" id="IPR042095">
    <property type="entry name" value="SUMF_sf"/>
</dbReference>
<dbReference type="InterPro" id="IPR016187">
    <property type="entry name" value="CTDL_fold"/>
</dbReference>
<sequence>MTTRVLLVVSLGLVACEATSRRYAALDAPPPAPVPVGDARPLTELTKVTELSEAEKAKAAKEKPACGRGSGRDIHGECVPLALWDTEHVQRVQIPGGVFVMGNVPEHFNSSPSRELPAVRWSGNPPRHEMVRSFWMDLHEVTRAAYAACVAAGACTPSQCPEGQVDPGRDVEPHVADSLPQTCVSHKQAEDYCRHAGGRLPSEAEWEYAGRGPDARVWPWGNQIKDDIPQGLYPAGHVREDSSYFGLRGMGSNAIEWTADVYEGDAALKPFVAEAFRAADGPLAVARAVFEQAAFCGDKPGCEAPKGEPLRHVYKYGNLGQRRGARESRPPRFPGVELEGWDVVGADHRLGFRCAADLREADKPLQVPAAVAPIPIVRSEGALELFGGVVEAVNQEEARRFCAGLRVPYGAEALTGFRLPRLAEVEQLTAVFRGPGPFWAEDGAAVQMAETTPPDPDEPWRMLMVGSETALAARCVRDVQQ</sequence>
<evidence type="ECO:0000313" key="3">
    <source>
        <dbReference type="Proteomes" id="UP001139031"/>
    </source>
</evidence>
<dbReference type="Proteomes" id="UP001139031">
    <property type="component" value="Unassembled WGS sequence"/>
</dbReference>
<feature type="domain" description="Sulfatase-modifying factor enzyme-like" evidence="1">
    <location>
        <begin position="90"/>
        <end position="284"/>
    </location>
</feature>
<dbReference type="PROSITE" id="PS51257">
    <property type="entry name" value="PROKAR_LIPOPROTEIN"/>
    <property type="match status" value="1"/>
</dbReference>
<comment type="caution">
    <text evidence="2">The sequence shown here is derived from an EMBL/GenBank/DDBJ whole genome shotgun (WGS) entry which is preliminary data.</text>
</comment>
<dbReference type="SUPFAM" id="SSF56436">
    <property type="entry name" value="C-type lectin-like"/>
    <property type="match status" value="1"/>
</dbReference>
<proteinExistence type="predicted"/>
<keyword evidence="3" id="KW-1185">Reference proteome</keyword>
<dbReference type="EMBL" id="JAIRAU010000023">
    <property type="protein sequence ID" value="MBZ5711081.1"/>
    <property type="molecule type" value="Genomic_DNA"/>
</dbReference>
<dbReference type="PANTHER" id="PTHR23150">
    <property type="entry name" value="SULFATASE MODIFYING FACTOR 1, 2"/>
    <property type="match status" value="1"/>
</dbReference>
<gene>
    <name evidence="2" type="ORF">K7C98_17690</name>
</gene>
<dbReference type="InterPro" id="IPR005532">
    <property type="entry name" value="SUMF_dom"/>
</dbReference>
<name>A0ABS7TS91_9BACT</name>
<organism evidence="2 3">
    <name type="scientific">Nannocystis pusilla</name>
    <dbReference type="NCBI Taxonomy" id="889268"/>
    <lineage>
        <taxon>Bacteria</taxon>
        <taxon>Pseudomonadati</taxon>
        <taxon>Myxococcota</taxon>
        <taxon>Polyangia</taxon>
        <taxon>Nannocystales</taxon>
        <taxon>Nannocystaceae</taxon>
        <taxon>Nannocystis</taxon>
    </lineage>
</organism>
<dbReference type="InterPro" id="IPR051043">
    <property type="entry name" value="Sulfatase_Mod_Factor_Kinase"/>
</dbReference>
<protein>
    <submittedName>
        <fullName evidence="2">Formylglycine-generating enzyme family protein</fullName>
    </submittedName>
</protein>
<dbReference type="Pfam" id="PF03781">
    <property type="entry name" value="FGE-sulfatase"/>
    <property type="match status" value="1"/>
</dbReference>
<reference evidence="2" key="1">
    <citation type="submission" date="2021-08" db="EMBL/GenBank/DDBJ databases">
        <authorList>
            <person name="Stevens D.C."/>
        </authorList>
    </citation>
    <scope>NUCLEOTIDE SEQUENCE</scope>
    <source>
        <strain evidence="2">DSM 53165</strain>
    </source>
</reference>
<evidence type="ECO:0000313" key="2">
    <source>
        <dbReference type="EMBL" id="MBZ5711081.1"/>
    </source>
</evidence>
<dbReference type="PANTHER" id="PTHR23150:SF19">
    <property type="entry name" value="FORMYLGLYCINE-GENERATING ENZYME"/>
    <property type="match status" value="1"/>
</dbReference>